<evidence type="ECO:0000256" key="4">
    <source>
        <dbReference type="SAM" id="MobiDB-lite"/>
    </source>
</evidence>
<gene>
    <name evidence="6" type="ORF">CI109_102139</name>
</gene>
<evidence type="ECO:0000256" key="3">
    <source>
        <dbReference type="PROSITE-ProRule" id="PRU00267"/>
    </source>
</evidence>
<evidence type="ECO:0000313" key="6">
    <source>
        <dbReference type="EMBL" id="WWD17698.1"/>
    </source>
</evidence>
<keyword evidence="7" id="KW-1185">Reference proteome</keyword>
<dbReference type="EMBL" id="CP144054">
    <property type="protein sequence ID" value="WWD17698.1"/>
    <property type="molecule type" value="Genomic_DNA"/>
</dbReference>
<reference evidence="6" key="2">
    <citation type="submission" date="2024-01" db="EMBL/GenBank/DDBJ databases">
        <title>Comparative genomics of Cryptococcus and Kwoniella reveals pathogenesis evolution and contrasting modes of karyotype evolution via chromosome fusion or intercentromeric recombination.</title>
        <authorList>
            <person name="Coelho M.A."/>
            <person name="David-Palma M."/>
            <person name="Shea T."/>
            <person name="Bowers K."/>
            <person name="McGinley-Smith S."/>
            <person name="Mohammad A.W."/>
            <person name="Gnirke A."/>
            <person name="Yurkov A.M."/>
            <person name="Nowrousian M."/>
            <person name="Sun S."/>
            <person name="Cuomo C.A."/>
            <person name="Heitman J."/>
        </authorList>
    </citation>
    <scope>NUCLEOTIDE SEQUENCE</scope>
    <source>
        <strain evidence="6">CBS 12478</strain>
    </source>
</reference>
<accession>A0AAJ8LEL1</accession>
<feature type="region of interest" description="Disordered" evidence="4">
    <location>
        <begin position="83"/>
        <end position="115"/>
    </location>
</feature>
<feature type="compositionally biased region" description="Basic residues" evidence="4">
    <location>
        <begin position="415"/>
        <end position="436"/>
    </location>
</feature>
<evidence type="ECO:0000259" key="5">
    <source>
        <dbReference type="PROSITE" id="PS50118"/>
    </source>
</evidence>
<dbReference type="AlphaFoldDB" id="A0AAJ8LEL1"/>
<feature type="region of interest" description="Disordered" evidence="4">
    <location>
        <begin position="771"/>
        <end position="805"/>
    </location>
</feature>
<dbReference type="InterPro" id="IPR009071">
    <property type="entry name" value="HMG_box_dom"/>
</dbReference>
<dbReference type="Proteomes" id="UP000322225">
    <property type="component" value="Chromosome 4"/>
</dbReference>
<dbReference type="InterPro" id="IPR036910">
    <property type="entry name" value="HMG_box_dom_sf"/>
</dbReference>
<keyword evidence="2 3" id="KW-0539">Nucleus</keyword>
<evidence type="ECO:0000256" key="1">
    <source>
        <dbReference type="ARBA" id="ARBA00023125"/>
    </source>
</evidence>
<keyword evidence="1 3" id="KW-0238">DNA-binding</keyword>
<dbReference type="KEGG" id="ksn:43588999"/>
<dbReference type="GO" id="GO:0000978">
    <property type="term" value="F:RNA polymerase II cis-regulatory region sequence-specific DNA binding"/>
    <property type="evidence" value="ECO:0007669"/>
    <property type="project" value="TreeGrafter"/>
</dbReference>
<dbReference type="PROSITE" id="PS50118">
    <property type="entry name" value="HMG_BOX_2"/>
    <property type="match status" value="1"/>
</dbReference>
<feature type="compositionally biased region" description="Low complexity" evidence="4">
    <location>
        <begin position="773"/>
        <end position="786"/>
    </location>
</feature>
<evidence type="ECO:0000313" key="7">
    <source>
        <dbReference type="Proteomes" id="UP000322225"/>
    </source>
</evidence>
<feature type="compositionally biased region" description="Polar residues" evidence="4">
    <location>
        <begin position="168"/>
        <end position="201"/>
    </location>
</feature>
<feature type="DNA-binding region" description="HMG box" evidence="3">
    <location>
        <begin position="307"/>
        <end position="383"/>
    </location>
</feature>
<proteinExistence type="predicted"/>
<dbReference type="GO" id="GO:0000981">
    <property type="term" value="F:DNA-binding transcription factor activity, RNA polymerase II-specific"/>
    <property type="evidence" value="ECO:0007669"/>
    <property type="project" value="TreeGrafter"/>
</dbReference>
<feature type="region of interest" description="Disordered" evidence="4">
    <location>
        <begin position="408"/>
        <end position="448"/>
    </location>
</feature>
<dbReference type="GO" id="GO:0005634">
    <property type="term" value="C:nucleus"/>
    <property type="evidence" value="ECO:0007669"/>
    <property type="project" value="UniProtKB-UniRule"/>
</dbReference>
<dbReference type="GeneID" id="43588999"/>
<evidence type="ECO:0000256" key="2">
    <source>
        <dbReference type="ARBA" id="ARBA00023242"/>
    </source>
</evidence>
<dbReference type="RefSeq" id="XP_031860974.2">
    <property type="nucleotide sequence ID" value="XM_032004859.2"/>
</dbReference>
<dbReference type="SUPFAM" id="SSF47095">
    <property type="entry name" value="HMG-box"/>
    <property type="match status" value="1"/>
</dbReference>
<feature type="compositionally biased region" description="Polar residues" evidence="4">
    <location>
        <begin position="90"/>
        <end position="107"/>
    </location>
</feature>
<feature type="compositionally biased region" description="Polar residues" evidence="4">
    <location>
        <begin position="792"/>
        <end position="805"/>
    </location>
</feature>
<dbReference type="InterPro" id="IPR051356">
    <property type="entry name" value="SOX/SOX-like_TF"/>
</dbReference>
<organism evidence="6 7">
    <name type="scientific">Kwoniella shandongensis</name>
    <dbReference type="NCBI Taxonomy" id="1734106"/>
    <lineage>
        <taxon>Eukaryota</taxon>
        <taxon>Fungi</taxon>
        <taxon>Dikarya</taxon>
        <taxon>Basidiomycota</taxon>
        <taxon>Agaricomycotina</taxon>
        <taxon>Tremellomycetes</taxon>
        <taxon>Tremellales</taxon>
        <taxon>Cryptococcaceae</taxon>
        <taxon>Kwoniella</taxon>
    </lineage>
</organism>
<feature type="domain" description="HMG box" evidence="5">
    <location>
        <begin position="307"/>
        <end position="383"/>
    </location>
</feature>
<dbReference type="PANTHER" id="PTHR45789">
    <property type="entry name" value="FI18025P1"/>
    <property type="match status" value="1"/>
</dbReference>
<feature type="region of interest" description="Disordered" evidence="4">
    <location>
        <begin position="723"/>
        <end position="751"/>
    </location>
</feature>
<reference evidence="6" key="1">
    <citation type="submission" date="2017-08" db="EMBL/GenBank/DDBJ databases">
        <authorList>
            <person name="Cuomo C."/>
            <person name="Billmyre B."/>
            <person name="Heitman J."/>
        </authorList>
    </citation>
    <scope>NUCLEOTIDE SEQUENCE</scope>
    <source>
        <strain evidence="6">CBS 12478</strain>
    </source>
</reference>
<sequence length="889" mass="97616">MSCFFSPSYREADKATHHYRDHGTQYTAIYLLLPHLPGYLYSPSGSVHTGESILALYHTSDRREVRPQLTMFLPSFSSLNPLMSAPETPPHSNSSSGSCPESISTPHWISDEGSVSGGLDDKLELSPVDLDMTITSFDMSTYQFYPAPSDLPIELSPHATIRPGLPRSPQQGSRETLPMISSGTFQSHASASCSRSPQDLTQPIPSSFPESSPASASPYESGTDQEDNNPTVRGLEYTLDMALGPSADDLAAAREALEKPRIQRPPNDFLLFRKRFNAILKIILARKEDPDLGDWEDIRDIHRLAAPREDDTSALLFTKDGTSLTSEDFIRMGSRNGKAMPMGQLGKVVGELWRNEAPEMKEYFRSEMERMKKEHAEKYPGWQYKPRSKIMKAREQQMRNMVKAADKVQKEMEKRQKRAPKTSNKYKRTTRPRARRSSTSPSPTFLDTHRFDVGLNRCPMYALAGPGPTYNPSTNQTNAYQPQQTYDPIDEHGMILYPFPSMHSALPSIPPGGYIQTTPGALIAESYQAWNQQRNTPGPTGGDVRSNHVDQSSNFYMLTQPVSATSDSQTFVAQIASHPAPGSGTSMYPQGLEEMLSSQEHEVVAGWADLDVENAQNYMDLPESAAGLLGDDNSLDPYLFATAAGQCDNGDPFGYNHTGFAATSGDDQLPQGYYVMPGQEEYIYPQSIVPRVVSVPSELDPASTLFAPDYNPDMPFLVLEALNDDPTSSDIPQGPTLSAQQPLSPTDSLAALSPQDGISFALASNDLHNRAVSSSSTEGSSFSTQTGPRYVSGSSFPATPNDPSSMTTRLVDRQISHSFADLWNGQTMEMAGDVLGWDDEANVKEEDIESTEKAMIVPATMASTTSVPPRVNVRRGRAVAGRHEAVAMK</sequence>
<feature type="compositionally biased region" description="Polar residues" evidence="4">
    <location>
        <begin position="725"/>
        <end position="747"/>
    </location>
</feature>
<feature type="region of interest" description="Disordered" evidence="4">
    <location>
        <begin position="155"/>
        <end position="231"/>
    </location>
</feature>
<dbReference type="Gene3D" id="1.10.30.10">
    <property type="entry name" value="High mobility group box domain"/>
    <property type="match status" value="1"/>
</dbReference>
<feature type="compositionally biased region" description="Low complexity" evidence="4">
    <location>
        <begin position="203"/>
        <end position="221"/>
    </location>
</feature>
<name>A0AAJ8LEL1_9TREE</name>
<protein>
    <recommendedName>
        <fullName evidence="5">HMG box domain-containing protein</fullName>
    </recommendedName>
</protein>
<dbReference type="PANTHER" id="PTHR45789:SF2">
    <property type="entry name" value="FI18025P1"/>
    <property type="match status" value="1"/>
</dbReference>